<proteinExistence type="predicted"/>
<reference evidence="1 2" key="2">
    <citation type="journal article" date="2019" name="G3 (Bethesda)">
        <title>Hybrid Assembly of the Genome of the Entomopathogenic Nematode Steinernema carpocapsae Identifies the X-Chromosome.</title>
        <authorList>
            <person name="Serra L."/>
            <person name="Macchietto M."/>
            <person name="Macias-Munoz A."/>
            <person name="McGill C.J."/>
            <person name="Rodriguez I.M."/>
            <person name="Rodriguez B."/>
            <person name="Murad R."/>
            <person name="Mortazavi A."/>
        </authorList>
    </citation>
    <scope>NUCLEOTIDE SEQUENCE [LARGE SCALE GENOMIC DNA]</scope>
    <source>
        <strain evidence="1 2">ALL</strain>
    </source>
</reference>
<evidence type="ECO:0000313" key="1">
    <source>
        <dbReference type="EMBL" id="TKR70589.1"/>
    </source>
</evidence>
<name>A0A4U5MM40_STECR</name>
<organism evidence="1 2">
    <name type="scientific">Steinernema carpocapsae</name>
    <name type="common">Entomopathogenic nematode</name>
    <dbReference type="NCBI Taxonomy" id="34508"/>
    <lineage>
        <taxon>Eukaryota</taxon>
        <taxon>Metazoa</taxon>
        <taxon>Ecdysozoa</taxon>
        <taxon>Nematoda</taxon>
        <taxon>Chromadorea</taxon>
        <taxon>Rhabditida</taxon>
        <taxon>Tylenchina</taxon>
        <taxon>Panagrolaimomorpha</taxon>
        <taxon>Strongyloidoidea</taxon>
        <taxon>Steinernematidae</taxon>
        <taxon>Steinernema</taxon>
    </lineage>
</organism>
<dbReference type="OrthoDB" id="10557156at2759"/>
<comment type="caution">
    <text evidence="1">The sequence shown here is derived from an EMBL/GenBank/DDBJ whole genome shotgun (WGS) entry which is preliminary data.</text>
</comment>
<gene>
    <name evidence="1" type="ORF">L596_022594</name>
</gene>
<reference evidence="1 2" key="1">
    <citation type="journal article" date="2015" name="Genome Biol.">
        <title>Comparative genomics of Steinernema reveals deeply conserved gene regulatory networks.</title>
        <authorList>
            <person name="Dillman A.R."/>
            <person name="Macchietto M."/>
            <person name="Porter C.F."/>
            <person name="Rogers A."/>
            <person name="Williams B."/>
            <person name="Antoshechkin I."/>
            <person name="Lee M.M."/>
            <person name="Goodwin Z."/>
            <person name="Lu X."/>
            <person name="Lewis E.E."/>
            <person name="Goodrich-Blair H."/>
            <person name="Stock S.P."/>
            <person name="Adams B.J."/>
            <person name="Sternberg P.W."/>
            <person name="Mortazavi A."/>
        </authorList>
    </citation>
    <scope>NUCLEOTIDE SEQUENCE [LARGE SCALE GENOMIC DNA]</scope>
    <source>
        <strain evidence="1 2">ALL</strain>
    </source>
</reference>
<dbReference type="EMBL" id="AZBU02000007">
    <property type="protein sequence ID" value="TKR70589.1"/>
    <property type="molecule type" value="Genomic_DNA"/>
</dbReference>
<protein>
    <submittedName>
        <fullName evidence="1">Uncharacterized protein</fullName>
    </submittedName>
</protein>
<dbReference type="Proteomes" id="UP000298663">
    <property type="component" value="Unassembled WGS sequence"/>
</dbReference>
<sequence length="365" mass="43594">MALHDGLTDNMPALFYDELYSNSPFSTTCEAQALPNLAGSIARHFHKRSFSLFVYPTEHKCFNLRLIPLYRDDVSRSCVCEKRATNVDESAIQKRYPDCVEHNFKYLHDIRVVYSPEDECRIYIKPSFFAYLKKLNQEPTVTLAPLEERKKYEKLVDRLFIQAMYTLKRMGAYNAYRNLISSALAMGHVNEIHYRLKNTSFKAPWSDVHIAYELFKESKYRIFIQDGTFDVMLNEALMKIFKKWVNSDDPIKHKSFCTCEPLGQLYRSFRNPDEEWERVDNLPKHLLPITKDSRYPIFNRDAEKHVFKMVHPKNQERACYLYMGIYIEARKKFDCLRDRARRYYPSKMPLEYVMRHTQTWFVFFE</sequence>
<evidence type="ECO:0000313" key="2">
    <source>
        <dbReference type="Proteomes" id="UP000298663"/>
    </source>
</evidence>
<accession>A0A4U5MM40</accession>
<keyword evidence="2" id="KW-1185">Reference proteome</keyword>
<dbReference type="AlphaFoldDB" id="A0A4U5MM40"/>